<keyword evidence="3" id="KW-1185">Reference proteome</keyword>
<accession>A0A2Z7AUF8</accession>
<sequence length="89" mass="10467">MELVLDLVARDFVRGNYSSELRSDTVADQIGSEREKTRREDQLRAESDVKRRSAQIWIRCEEKISSELDKLRRAKSDLRSTEAKQRNQI</sequence>
<dbReference type="EMBL" id="KV011872">
    <property type="protein sequence ID" value="KZV25485.1"/>
    <property type="molecule type" value="Genomic_DNA"/>
</dbReference>
<gene>
    <name evidence="2" type="ORF">F511_25729</name>
</gene>
<dbReference type="Proteomes" id="UP000250235">
    <property type="component" value="Unassembled WGS sequence"/>
</dbReference>
<protein>
    <submittedName>
        <fullName evidence="2">Uncharacterized protein</fullName>
    </submittedName>
</protein>
<name>A0A2Z7AUF8_9LAMI</name>
<evidence type="ECO:0000256" key="1">
    <source>
        <dbReference type="SAM" id="Coils"/>
    </source>
</evidence>
<proteinExistence type="predicted"/>
<feature type="coiled-coil region" evidence="1">
    <location>
        <begin position="61"/>
        <end position="88"/>
    </location>
</feature>
<reference evidence="2 3" key="1">
    <citation type="journal article" date="2015" name="Proc. Natl. Acad. Sci. U.S.A.">
        <title>The resurrection genome of Boea hygrometrica: A blueprint for survival of dehydration.</title>
        <authorList>
            <person name="Xiao L."/>
            <person name="Yang G."/>
            <person name="Zhang L."/>
            <person name="Yang X."/>
            <person name="Zhao S."/>
            <person name="Ji Z."/>
            <person name="Zhou Q."/>
            <person name="Hu M."/>
            <person name="Wang Y."/>
            <person name="Chen M."/>
            <person name="Xu Y."/>
            <person name="Jin H."/>
            <person name="Xiao X."/>
            <person name="Hu G."/>
            <person name="Bao F."/>
            <person name="Hu Y."/>
            <person name="Wan P."/>
            <person name="Li L."/>
            <person name="Deng X."/>
            <person name="Kuang T."/>
            <person name="Xiang C."/>
            <person name="Zhu J.K."/>
            <person name="Oliver M.J."/>
            <person name="He Y."/>
        </authorList>
    </citation>
    <scope>NUCLEOTIDE SEQUENCE [LARGE SCALE GENOMIC DNA]</scope>
    <source>
        <strain evidence="3">cv. XS01</strain>
    </source>
</reference>
<keyword evidence="1" id="KW-0175">Coiled coil</keyword>
<evidence type="ECO:0000313" key="3">
    <source>
        <dbReference type="Proteomes" id="UP000250235"/>
    </source>
</evidence>
<dbReference type="AlphaFoldDB" id="A0A2Z7AUF8"/>
<organism evidence="2 3">
    <name type="scientific">Dorcoceras hygrometricum</name>
    <dbReference type="NCBI Taxonomy" id="472368"/>
    <lineage>
        <taxon>Eukaryota</taxon>
        <taxon>Viridiplantae</taxon>
        <taxon>Streptophyta</taxon>
        <taxon>Embryophyta</taxon>
        <taxon>Tracheophyta</taxon>
        <taxon>Spermatophyta</taxon>
        <taxon>Magnoliopsida</taxon>
        <taxon>eudicotyledons</taxon>
        <taxon>Gunneridae</taxon>
        <taxon>Pentapetalae</taxon>
        <taxon>asterids</taxon>
        <taxon>lamiids</taxon>
        <taxon>Lamiales</taxon>
        <taxon>Gesneriaceae</taxon>
        <taxon>Didymocarpoideae</taxon>
        <taxon>Trichosporeae</taxon>
        <taxon>Loxocarpinae</taxon>
        <taxon>Dorcoceras</taxon>
    </lineage>
</organism>
<evidence type="ECO:0000313" key="2">
    <source>
        <dbReference type="EMBL" id="KZV25485.1"/>
    </source>
</evidence>